<evidence type="ECO:0000259" key="8">
    <source>
        <dbReference type="Pfam" id="PF06429"/>
    </source>
</evidence>
<keyword evidence="6" id="KW-0975">Bacterial flagellum</keyword>
<evidence type="ECO:0000256" key="3">
    <source>
        <dbReference type="ARBA" id="ARBA00009677"/>
    </source>
</evidence>
<dbReference type="RefSeq" id="WP_149499295.1">
    <property type="nucleotide sequence ID" value="NZ_CP141221.1"/>
</dbReference>
<feature type="domain" description="Flagellar basal body rod protein N-terminal" evidence="7">
    <location>
        <begin position="5"/>
        <end position="33"/>
    </location>
</feature>
<keyword evidence="11" id="KW-1185">Reference proteome</keyword>
<organism evidence="10 11">
    <name type="scientific">Roseiconus lacunae</name>
    <dbReference type="NCBI Taxonomy" id="2605694"/>
    <lineage>
        <taxon>Bacteria</taxon>
        <taxon>Pseudomonadati</taxon>
        <taxon>Planctomycetota</taxon>
        <taxon>Planctomycetia</taxon>
        <taxon>Pirellulales</taxon>
        <taxon>Pirellulaceae</taxon>
        <taxon>Roseiconus</taxon>
    </lineage>
</organism>
<dbReference type="InterPro" id="IPR053927">
    <property type="entry name" value="FlgK_helical"/>
</dbReference>
<evidence type="ECO:0000313" key="10">
    <source>
        <dbReference type="EMBL" id="MDM4016761.1"/>
    </source>
</evidence>
<comment type="subcellular location">
    <subcellularLocation>
        <location evidence="1">Bacterial flagellum</location>
    </subcellularLocation>
    <subcellularLocation>
        <location evidence="2">Secreted</location>
    </subcellularLocation>
</comment>
<keyword evidence="10" id="KW-0966">Cell projection</keyword>
<proteinExistence type="inferred from homology"/>
<dbReference type="Pfam" id="PF22638">
    <property type="entry name" value="FlgK_D1"/>
    <property type="match status" value="1"/>
</dbReference>
<evidence type="ECO:0000256" key="4">
    <source>
        <dbReference type="ARBA" id="ARBA00016244"/>
    </source>
</evidence>
<dbReference type="InterPro" id="IPR001444">
    <property type="entry name" value="Flag_bb_rod_N"/>
</dbReference>
<dbReference type="Pfam" id="PF06429">
    <property type="entry name" value="Flg_bbr_C"/>
    <property type="match status" value="1"/>
</dbReference>
<dbReference type="Proteomes" id="UP001239462">
    <property type="component" value="Unassembled WGS sequence"/>
</dbReference>
<evidence type="ECO:0000259" key="7">
    <source>
        <dbReference type="Pfam" id="PF00460"/>
    </source>
</evidence>
<sequence>MTSFNIGLTALRTAQVALDVVSNNVANANTPGYHRRRVELANLNPNVVAGHRIGNGVEVNYIRRLHDQVTESTLTSVISDVSYVEASLNIENKIESTLLAGDNVIGDTLNQLLSEFTNLSSGPNEATQRQAVLESGQQFAEAIRNTVSQLQDLKKTIRLQVDNEVENVNDELAQLSDLSVQISRFEARDLEHNNELDERDALLNRLAEMVGLVRSERQDGTLSLMIGRHSVQQGVNENSIRVGGSPEQLEIYMDERQTPLTLDNGRIGALLTAYNETIPAFEEKLNELANGLINTMNQVHGTGVGPDGGFQNLIGNIVSDSSTDPLSTVIEHADLQAGEFTIGVTDANGVRQLHTITIDPDVESLDDVAAQISGLSGLSASVSAATNQLQISALPGLSFDFAGGVDTEPDLSSVTGTSVAQLGGTYDGDSNETYTFRVDGSGTIGRGTGLIVNVFDSVGEPVAQLNVGEGYEAGSPIELPNGTTVAFSAGTLNHADEFSSTFVGDPDQVGLTSGLQLNSFFSGVDASTIEVDSKLLDNPTRLAAGKTGDLSDTSNLPAFIAIRDATVMPGDRTFSEYLDEIATEIGFQVQSNTRLNESLTTYKLRLEEERDATSAVDLNEEIVYLQQYQKSYEAAVRIIQTTDNMLNELFSIIR</sequence>
<name>A0ABT7PJT0_9BACT</name>
<keyword evidence="10" id="KW-0282">Flagellum</keyword>
<gene>
    <name evidence="10" type="primary">flgK</name>
    <name evidence="10" type="ORF">QTN89_15050</name>
</gene>
<evidence type="ECO:0000256" key="5">
    <source>
        <dbReference type="ARBA" id="ARBA00022525"/>
    </source>
</evidence>
<feature type="domain" description="Flagellar basal-body/hook protein C-terminal" evidence="8">
    <location>
        <begin position="613"/>
        <end position="649"/>
    </location>
</feature>
<keyword evidence="10" id="KW-0969">Cilium</keyword>
<comment type="caution">
    <text evidence="10">The sequence shown here is derived from an EMBL/GenBank/DDBJ whole genome shotgun (WGS) entry which is preliminary data.</text>
</comment>
<dbReference type="InterPro" id="IPR002371">
    <property type="entry name" value="FlgK"/>
</dbReference>
<evidence type="ECO:0000313" key="11">
    <source>
        <dbReference type="Proteomes" id="UP001239462"/>
    </source>
</evidence>
<reference evidence="10 11" key="1">
    <citation type="submission" date="2023-06" db="EMBL/GenBank/DDBJ databases">
        <title>Roseiconus lacunae JC819 isolated from Gulf of Mannar region, Tamil Nadu.</title>
        <authorList>
            <person name="Pk S."/>
            <person name="Ch S."/>
            <person name="Ch V.R."/>
        </authorList>
    </citation>
    <scope>NUCLEOTIDE SEQUENCE [LARGE SCALE GENOMIC DNA]</scope>
    <source>
        <strain evidence="10 11">JC819</strain>
    </source>
</reference>
<dbReference type="PANTHER" id="PTHR30033">
    <property type="entry name" value="FLAGELLAR HOOK-ASSOCIATED PROTEIN 1"/>
    <property type="match status" value="1"/>
</dbReference>
<dbReference type="PANTHER" id="PTHR30033:SF1">
    <property type="entry name" value="FLAGELLAR HOOK-ASSOCIATED PROTEIN 1"/>
    <property type="match status" value="1"/>
</dbReference>
<dbReference type="Pfam" id="PF00460">
    <property type="entry name" value="Flg_bb_rod"/>
    <property type="match status" value="1"/>
</dbReference>
<evidence type="ECO:0000256" key="6">
    <source>
        <dbReference type="ARBA" id="ARBA00023143"/>
    </source>
</evidence>
<dbReference type="NCBIfam" id="TIGR02492">
    <property type="entry name" value="flgK_ends"/>
    <property type="match status" value="1"/>
</dbReference>
<dbReference type="EMBL" id="JASZZN010000010">
    <property type="protein sequence ID" value="MDM4016761.1"/>
    <property type="molecule type" value="Genomic_DNA"/>
</dbReference>
<comment type="similarity">
    <text evidence="3">Belongs to the flagella basal body rod proteins family.</text>
</comment>
<accession>A0ABT7PJT0</accession>
<dbReference type="SUPFAM" id="SSF64518">
    <property type="entry name" value="Phase 1 flagellin"/>
    <property type="match status" value="1"/>
</dbReference>
<keyword evidence="5" id="KW-0964">Secreted</keyword>
<protein>
    <recommendedName>
        <fullName evidence="4">Flagellar hook-associated protein 1</fullName>
    </recommendedName>
</protein>
<evidence type="ECO:0000256" key="2">
    <source>
        <dbReference type="ARBA" id="ARBA00004613"/>
    </source>
</evidence>
<evidence type="ECO:0000256" key="1">
    <source>
        <dbReference type="ARBA" id="ARBA00004365"/>
    </source>
</evidence>
<evidence type="ECO:0000259" key="9">
    <source>
        <dbReference type="Pfam" id="PF22638"/>
    </source>
</evidence>
<dbReference type="PRINTS" id="PR01005">
    <property type="entry name" value="FLGHOOKAP1"/>
</dbReference>
<dbReference type="InterPro" id="IPR010930">
    <property type="entry name" value="Flg_bb/hook_C_dom"/>
</dbReference>
<feature type="domain" description="Flagellar hook-associated protein FlgK helical" evidence="9">
    <location>
        <begin position="93"/>
        <end position="308"/>
    </location>
</feature>